<sequence>AAQAKEPVPKLSETATKPSAAKSGGVKKAEQKPREPKKK</sequence>
<feature type="non-terminal residue" evidence="2">
    <location>
        <position position="1"/>
    </location>
</feature>
<feature type="compositionally biased region" description="Basic and acidic residues" evidence="1">
    <location>
        <begin position="27"/>
        <end position="39"/>
    </location>
</feature>
<accession>A0A1E5UUP1</accession>
<comment type="caution">
    <text evidence="2">The sequence shown here is derived from an EMBL/GenBank/DDBJ whole genome shotgun (WGS) entry which is preliminary data.</text>
</comment>
<reference evidence="2 3" key="1">
    <citation type="submission" date="2016-09" db="EMBL/GenBank/DDBJ databases">
        <title>The draft genome of Dichanthelium oligosanthes: A C3 panicoid grass species.</title>
        <authorList>
            <person name="Studer A.J."/>
            <person name="Schnable J.C."/>
            <person name="Brutnell T.P."/>
        </authorList>
    </citation>
    <scope>NUCLEOTIDE SEQUENCE [LARGE SCALE GENOMIC DNA]</scope>
    <source>
        <strain evidence="3">cv. Kellogg 1175</strain>
        <tissue evidence="2">Leaf</tissue>
    </source>
</reference>
<dbReference type="EMBL" id="LWDX02062610">
    <property type="protein sequence ID" value="OEL16583.1"/>
    <property type="molecule type" value="Genomic_DNA"/>
</dbReference>
<evidence type="ECO:0000313" key="3">
    <source>
        <dbReference type="Proteomes" id="UP000095767"/>
    </source>
</evidence>
<protein>
    <submittedName>
        <fullName evidence="2">Uncharacterized protein</fullName>
    </submittedName>
</protein>
<name>A0A1E5UUP1_9POAL</name>
<evidence type="ECO:0000313" key="2">
    <source>
        <dbReference type="EMBL" id="OEL16583.1"/>
    </source>
</evidence>
<feature type="non-terminal residue" evidence="2">
    <location>
        <position position="39"/>
    </location>
</feature>
<proteinExistence type="predicted"/>
<dbReference type="OrthoDB" id="688527at2759"/>
<dbReference type="AlphaFoldDB" id="A0A1E5UUP1"/>
<organism evidence="2 3">
    <name type="scientific">Dichanthelium oligosanthes</name>
    <dbReference type="NCBI Taxonomy" id="888268"/>
    <lineage>
        <taxon>Eukaryota</taxon>
        <taxon>Viridiplantae</taxon>
        <taxon>Streptophyta</taxon>
        <taxon>Embryophyta</taxon>
        <taxon>Tracheophyta</taxon>
        <taxon>Spermatophyta</taxon>
        <taxon>Magnoliopsida</taxon>
        <taxon>Liliopsida</taxon>
        <taxon>Poales</taxon>
        <taxon>Poaceae</taxon>
        <taxon>PACMAD clade</taxon>
        <taxon>Panicoideae</taxon>
        <taxon>Panicodae</taxon>
        <taxon>Paniceae</taxon>
        <taxon>Dichantheliinae</taxon>
        <taxon>Dichanthelium</taxon>
    </lineage>
</organism>
<keyword evidence="3" id="KW-1185">Reference proteome</keyword>
<gene>
    <name evidence="2" type="ORF">BAE44_0022395</name>
</gene>
<feature type="region of interest" description="Disordered" evidence="1">
    <location>
        <begin position="1"/>
        <end position="39"/>
    </location>
</feature>
<dbReference type="Proteomes" id="UP000095767">
    <property type="component" value="Unassembled WGS sequence"/>
</dbReference>
<evidence type="ECO:0000256" key="1">
    <source>
        <dbReference type="SAM" id="MobiDB-lite"/>
    </source>
</evidence>